<dbReference type="Proteomes" id="UP000800092">
    <property type="component" value="Unassembled WGS sequence"/>
</dbReference>
<accession>A0A6A6H6L4</accession>
<feature type="compositionally biased region" description="Basic and acidic residues" evidence="1">
    <location>
        <begin position="91"/>
        <end position="113"/>
    </location>
</feature>
<gene>
    <name evidence="3" type="ORF">EV356DRAFT_503254</name>
</gene>
<dbReference type="PANTHER" id="PTHR23308">
    <property type="entry name" value="NUCLEAR INHIBITOR OF PROTEIN PHOSPHATASE-1"/>
    <property type="match status" value="1"/>
</dbReference>
<dbReference type="Pfam" id="PF00498">
    <property type="entry name" value="FHA"/>
    <property type="match status" value="1"/>
</dbReference>
<feature type="compositionally biased region" description="Polar residues" evidence="1">
    <location>
        <begin position="25"/>
        <end position="35"/>
    </location>
</feature>
<name>A0A6A6H6L4_VIRVR</name>
<dbReference type="SMART" id="SM00240">
    <property type="entry name" value="FHA"/>
    <property type="match status" value="1"/>
</dbReference>
<evidence type="ECO:0000259" key="2">
    <source>
        <dbReference type="PROSITE" id="PS50006"/>
    </source>
</evidence>
<organism evidence="3 4">
    <name type="scientific">Viridothelium virens</name>
    <name type="common">Speckled blister lichen</name>
    <name type="synonym">Trypethelium virens</name>
    <dbReference type="NCBI Taxonomy" id="1048519"/>
    <lineage>
        <taxon>Eukaryota</taxon>
        <taxon>Fungi</taxon>
        <taxon>Dikarya</taxon>
        <taxon>Ascomycota</taxon>
        <taxon>Pezizomycotina</taxon>
        <taxon>Dothideomycetes</taxon>
        <taxon>Dothideomycetes incertae sedis</taxon>
        <taxon>Trypetheliales</taxon>
        <taxon>Trypetheliaceae</taxon>
        <taxon>Viridothelium</taxon>
    </lineage>
</organism>
<dbReference type="InterPro" id="IPR000253">
    <property type="entry name" value="FHA_dom"/>
</dbReference>
<reference evidence="3" key="1">
    <citation type="journal article" date="2020" name="Stud. Mycol.">
        <title>101 Dothideomycetes genomes: a test case for predicting lifestyles and emergence of pathogens.</title>
        <authorList>
            <person name="Haridas S."/>
            <person name="Albert R."/>
            <person name="Binder M."/>
            <person name="Bloem J."/>
            <person name="Labutti K."/>
            <person name="Salamov A."/>
            <person name="Andreopoulos B."/>
            <person name="Baker S."/>
            <person name="Barry K."/>
            <person name="Bills G."/>
            <person name="Bluhm B."/>
            <person name="Cannon C."/>
            <person name="Castanera R."/>
            <person name="Culley D."/>
            <person name="Daum C."/>
            <person name="Ezra D."/>
            <person name="Gonzalez J."/>
            <person name="Henrissat B."/>
            <person name="Kuo A."/>
            <person name="Liang C."/>
            <person name="Lipzen A."/>
            <person name="Lutzoni F."/>
            <person name="Magnuson J."/>
            <person name="Mondo S."/>
            <person name="Nolan M."/>
            <person name="Ohm R."/>
            <person name="Pangilinan J."/>
            <person name="Park H.-J."/>
            <person name="Ramirez L."/>
            <person name="Alfaro M."/>
            <person name="Sun H."/>
            <person name="Tritt A."/>
            <person name="Yoshinaga Y."/>
            <person name="Zwiers L.-H."/>
            <person name="Turgeon B."/>
            <person name="Goodwin S."/>
            <person name="Spatafora J."/>
            <person name="Crous P."/>
            <person name="Grigoriev I."/>
        </authorList>
    </citation>
    <scope>NUCLEOTIDE SEQUENCE</scope>
    <source>
        <strain evidence="3">Tuck. ex Michener</strain>
    </source>
</reference>
<feature type="compositionally biased region" description="Basic residues" evidence="1">
    <location>
        <begin position="43"/>
        <end position="52"/>
    </location>
</feature>
<feature type="compositionally biased region" description="Basic and acidic residues" evidence="1">
    <location>
        <begin position="57"/>
        <end position="71"/>
    </location>
</feature>
<protein>
    <submittedName>
        <fullName evidence="3">SMAD/FHA domain-containing protein</fullName>
    </submittedName>
</protein>
<dbReference type="PROSITE" id="PS50006">
    <property type="entry name" value="FHA_DOMAIN"/>
    <property type="match status" value="1"/>
</dbReference>
<feature type="region of interest" description="Disordered" evidence="1">
    <location>
        <begin position="1"/>
        <end position="233"/>
    </location>
</feature>
<evidence type="ECO:0000313" key="4">
    <source>
        <dbReference type="Proteomes" id="UP000800092"/>
    </source>
</evidence>
<proteinExistence type="predicted"/>
<keyword evidence="4" id="KW-1185">Reference proteome</keyword>
<dbReference type="Gene3D" id="2.60.200.20">
    <property type="match status" value="1"/>
</dbReference>
<dbReference type="InterPro" id="IPR008984">
    <property type="entry name" value="SMAD_FHA_dom_sf"/>
</dbReference>
<sequence>MHSENDREQRHKKRKRHDRADSNIAKRTNQRTSLSSDDDRTPGRRSARRRRSSSIGENHRMTDSYRQERQRSLRTRSPYQDDTRHRRRRSLSSEHEYRRRSDRKDTSWENDGRPRRRRPADDSDGEMTYRRAKRRNSNSPERSRDRDRRRDRSRDRGPDREKRQPHRSRSPHRERQERPPRRRYRETSRSASPPRRSRQALPSQNDSFNALTRTGLTPPPNDKPIVKEKPNYNNTGLLARETNLVAGTDIVLKYNEPPEARKPPASQAWRMFVFKGSDVLETLELGGKSVWLLGREDKVVDVLTAHPSCSGQHAVVQFRHTTKTGKNGEPRPGVRPYLLDLESANGTVLNGQKVESRRYVELRSGDLVKFGSSEREYVIMLPPKES</sequence>
<feature type="compositionally biased region" description="Low complexity" evidence="1">
    <location>
        <begin position="189"/>
        <end position="204"/>
    </location>
</feature>
<dbReference type="OrthoDB" id="444265at2759"/>
<dbReference type="EMBL" id="ML991804">
    <property type="protein sequence ID" value="KAF2233734.1"/>
    <property type="molecule type" value="Genomic_DNA"/>
</dbReference>
<dbReference type="InterPro" id="IPR050923">
    <property type="entry name" value="Cell_Proc_Reg/RNA_Proc"/>
</dbReference>
<dbReference type="AlphaFoldDB" id="A0A6A6H6L4"/>
<evidence type="ECO:0000313" key="3">
    <source>
        <dbReference type="EMBL" id="KAF2233734.1"/>
    </source>
</evidence>
<feature type="compositionally biased region" description="Polar residues" evidence="1">
    <location>
        <begin position="205"/>
        <end position="215"/>
    </location>
</feature>
<feature type="compositionally biased region" description="Basic and acidic residues" evidence="1">
    <location>
        <begin position="141"/>
        <end position="162"/>
    </location>
</feature>
<evidence type="ECO:0000256" key="1">
    <source>
        <dbReference type="SAM" id="MobiDB-lite"/>
    </source>
</evidence>
<dbReference type="SUPFAM" id="SSF49879">
    <property type="entry name" value="SMAD/FHA domain"/>
    <property type="match status" value="1"/>
</dbReference>
<feature type="domain" description="FHA" evidence="2">
    <location>
        <begin position="291"/>
        <end position="354"/>
    </location>
</feature>